<feature type="transmembrane region" description="Helical" evidence="1">
    <location>
        <begin position="81"/>
        <end position="99"/>
    </location>
</feature>
<dbReference type="RefSeq" id="WP_381207632.1">
    <property type="nucleotide sequence ID" value="NZ_JBHSPC010000017.1"/>
</dbReference>
<proteinExistence type="predicted"/>
<protein>
    <recommendedName>
        <fullName evidence="4">Integral membrane protein</fullName>
    </recommendedName>
</protein>
<evidence type="ECO:0000313" key="2">
    <source>
        <dbReference type="EMBL" id="MFC5670056.1"/>
    </source>
</evidence>
<gene>
    <name evidence="2" type="ORF">ACFP2V_08030</name>
</gene>
<name>A0ABW0XI05_9ACTN</name>
<accession>A0ABW0XI05</accession>
<feature type="transmembrane region" description="Helical" evidence="1">
    <location>
        <begin position="119"/>
        <end position="135"/>
    </location>
</feature>
<organism evidence="2 3">
    <name type="scientific">Streptomyces incanus</name>
    <dbReference type="NCBI Taxonomy" id="887453"/>
    <lineage>
        <taxon>Bacteria</taxon>
        <taxon>Bacillati</taxon>
        <taxon>Actinomycetota</taxon>
        <taxon>Actinomycetes</taxon>
        <taxon>Kitasatosporales</taxon>
        <taxon>Streptomycetaceae</taxon>
        <taxon>Streptomyces</taxon>
    </lineage>
</organism>
<evidence type="ECO:0000313" key="3">
    <source>
        <dbReference type="Proteomes" id="UP001596183"/>
    </source>
</evidence>
<reference evidence="3" key="1">
    <citation type="journal article" date="2019" name="Int. J. Syst. Evol. Microbiol.">
        <title>The Global Catalogue of Microorganisms (GCM) 10K type strain sequencing project: providing services to taxonomists for standard genome sequencing and annotation.</title>
        <authorList>
            <consortium name="The Broad Institute Genomics Platform"/>
            <consortium name="The Broad Institute Genome Sequencing Center for Infectious Disease"/>
            <person name="Wu L."/>
            <person name="Ma J."/>
        </authorList>
    </citation>
    <scope>NUCLEOTIDE SEQUENCE [LARGE SCALE GENOMIC DNA]</scope>
    <source>
        <strain evidence="3">JCM 13852</strain>
    </source>
</reference>
<comment type="caution">
    <text evidence="2">The sequence shown here is derived from an EMBL/GenBank/DDBJ whole genome shotgun (WGS) entry which is preliminary data.</text>
</comment>
<keyword evidence="1" id="KW-0472">Membrane</keyword>
<feature type="transmembrane region" description="Helical" evidence="1">
    <location>
        <begin position="50"/>
        <end position="69"/>
    </location>
</feature>
<dbReference type="Proteomes" id="UP001596183">
    <property type="component" value="Unassembled WGS sequence"/>
</dbReference>
<evidence type="ECO:0000256" key="1">
    <source>
        <dbReference type="SAM" id="Phobius"/>
    </source>
</evidence>
<keyword evidence="3" id="KW-1185">Reference proteome</keyword>
<feature type="transmembrane region" description="Helical" evidence="1">
    <location>
        <begin position="147"/>
        <end position="166"/>
    </location>
</feature>
<evidence type="ECO:0008006" key="4">
    <source>
        <dbReference type="Google" id="ProtNLM"/>
    </source>
</evidence>
<sequence length="167" mass="16804">MTPSPEAPPAEGAVPVGRPGLVGGLRPPHVASLLCVAAAAGDLVAFQQRVAYGLAGALPFLLAAVVQLVAARQVWVSRGTAAALSAVLVLGLLIGSYVVAVSTGVPLGQRNRPVEADPLLTAALCVRLAALLVLVRSLSGRARSRAVNALLVIGTVLWTLGLTGLLG</sequence>
<keyword evidence="1" id="KW-1133">Transmembrane helix</keyword>
<dbReference type="EMBL" id="JBHSPC010000017">
    <property type="protein sequence ID" value="MFC5670056.1"/>
    <property type="molecule type" value="Genomic_DNA"/>
</dbReference>
<keyword evidence="1" id="KW-0812">Transmembrane</keyword>